<dbReference type="SUPFAM" id="SSF47384">
    <property type="entry name" value="Homodimeric domain of signal transducing histidine kinase"/>
    <property type="match status" value="1"/>
</dbReference>
<reference evidence="17 18" key="1">
    <citation type="submission" date="2019-03" db="EMBL/GenBank/DDBJ databases">
        <title>Genomic Encyclopedia of Type Strains, Phase IV (KMG-IV): sequencing the most valuable type-strain genomes for metagenomic binning, comparative biology and taxonomic classification.</title>
        <authorList>
            <person name="Goeker M."/>
        </authorList>
    </citation>
    <scope>NUCLEOTIDE SEQUENCE [LARGE SCALE GENOMIC DNA]</scope>
    <source>
        <strain evidence="17 18">DSM 18577</strain>
    </source>
</reference>
<evidence type="ECO:0000256" key="12">
    <source>
        <dbReference type="PROSITE-ProRule" id="PRU00169"/>
    </source>
</evidence>
<dbReference type="InterPro" id="IPR011006">
    <property type="entry name" value="CheY-like_superfamily"/>
</dbReference>
<dbReference type="GO" id="GO:0000155">
    <property type="term" value="F:phosphorelay sensor kinase activity"/>
    <property type="evidence" value="ECO:0007669"/>
    <property type="project" value="InterPro"/>
</dbReference>
<dbReference type="Gene3D" id="3.30.450.20">
    <property type="entry name" value="PAS domain"/>
    <property type="match status" value="1"/>
</dbReference>
<dbReference type="SUPFAM" id="SSF55874">
    <property type="entry name" value="ATPase domain of HSP90 chaperone/DNA topoisomerase II/histidine kinase"/>
    <property type="match status" value="1"/>
</dbReference>
<dbReference type="Gene3D" id="1.10.287.130">
    <property type="match status" value="1"/>
</dbReference>
<protein>
    <recommendedName>
        <fullName evidence="3">histidine kinase</fullName>
        <ecNumber evidence="3">2.7.13.3</ecNumber>
    </recommendedName>
</protein>
<dbReference type="InterPro" id="IPR036641">
    <property type="entry name" value="HPT_dom_sf"/>
</dbReference>
<keyword evidence="9" id="KW-1133">Transmembrane helix</keyword>
<keyword evidence="7" id="KW-0547">Nucleotide-binding</keyword>
<dbReference type="PROSITE" id="PS50110">
    <property type="entry name" value="RESPONSE_REGULATORY"/>
    <property type="match status" value="2"/>
</dbReference>
<dbReference type="GO" id="GO:0071474">
    <property type="term" value="P:cellular hyperosmotic response"/>
    <property type="evidence" value="ECO:0007669"/>
    <property type="project" value="TreeGrafter"/>
</dbReference>
<dbReference type="SUPFAM" id="SSF55785">
    <property type="entry name" value="PYP-like sensor domain (PAS domain)"/>
    <property type="match status" value="1"/>
</dbReference>
<dbReference type="CDD" id="cd16922">
    <property type="entry name" value="HATPase_EvgS-ArcB-TorS-like"/>
    <property type="match status" value="1"/>
</dbReference>
<dbReference type="PROSITE" id="PS50109">
    <property type="entry name" value="HIS_KIN"/>
    <property type="match status" value="1"/>
</dbReference>
<dbReference type="NCBIfam" id="TIGR00229">
    <property type="entry name" value="sensory_box"/>
    <property type="match status" value="1"/>
</dbReference>
<dbReference type="CDD" id="cd00082">
    <property type="entry name" value="HisKA"/>
    <property type="match status" value="1"/>
</dbReference>
<dbReference type="FunFam" id="3.30.565.10:FF:000010">
    <property type="entry name" value="Sensor histidine kinase RcsC"/>
    <property type="match status" value="1"/>
</dbReference>
<feature type="domain" description="Response regulatory" evidence="15">
    <location>
        <begin position="434"/>
        <end position="555"/>
    </location>
</feature>
<evidence type="ECO:0000256" key="2">
    <source>
        <dbReference type="ARBA" id="ARBA00004651"/>
    </source>
</evidence>
<keyword evidence="5 12" id="KW-0597">Phosphoprotein</keyword>
<dbReference type="InterPro" id="IPR005467">
    <property type="entry name" value="His_kinase_dom"/>
</dbReference>
<accession>A0A4R1J7T6</accession>
<evidence type="ECO:0000256" key="4">
    <source>
        <dbReference type="ARBA" id="ARBA00022475"/>
    </source>
</evidence>
<dbReference type="CDD" id="cd17546">
    <property type="entry name" value="REC_hyHK_CKI1_RcsC-like"/>
    <property type="match status" value="2"/>
</dbReference>
<dbReference type="InterPro" id="IPR008207">
    <property type="entry name" value="Sig_transdc_His_kin_Hpt_dom"/>
</dbReference>
<dbReference type="SMART" id="SM00448">
    <property type="entry name" value="REC"/>
    <property type="match status" value="2"/>
</dbReference>
<dbReference type="RefSeq" id="WP_131914408.1">
    <property type="nucleotide sequence ID" value="NZ_OU594967.1"/>
</dbReference>
<dbReference type="InterPro" id="IPR036097">
    <property type="entry name" value="HisK_dim/P_sf"/>
</dbReference>
<keyword evidence="10" id="KW-0902">Two-component regulatory system</keyword>
<evidence type="ECO:0000256" key="3">
    <source>
        <dbReference type="ARBA" id="ARBA00012438"/>
    </source>
</evidence>
<dbReference type="SMART" id="SM00387">
    <property type="entry name" value="HATPase_c"/>
    <property type="match status" value="1"/>
</dbReference>
<dbReference type="InterPro" id="IPR003594">
    <property type="entry name" value="HATPase_dom"/>
</dbReference>
<dbReference type="EMBL" id="SMGD01000019">
    <property type="protein sequence ID" value="TCK46411.1"/>
    <property type="molecule type" value="Genomic_DNA"/>
</dbReference>
<dbReference type="Pfam" id="PF02518">
    <property type="entry name" value="HATPase_c"/>
    <property type="match status" value="1"/>
</dbReference>
<keyword evidence="11" id="KW-0472">Membrane</keyword>
<dbReference type="SUPFAM" id="SSF52172">
    <property type="entry name" value="CheY-like"/>
    <property type="match status" value="2"/>
</dbReference>
<keyword evidence="13" id="KW-0175">Coiled coil</keyword>
<dbReference type="Pfam" id="PF00512">
    <property type="entry name" value="HisKA"/>
    <property type="match status" value="1"/>
</dbReference>
<keyword evidence="4" id="KW-1003">Cell membrane</keyword>
<feature type="modified residue" description="4-aspartylphosphate" evidence="12">
    <location>
        <position position="627"/>
    </location>
</feature>
<dbReference type="Gene3D" id="3.40.50.2300">
    <property type="match status" value="2"/>
</dbReference>
<feature type="domain" description="Histidine kinase" evidence="14">
    <location>
        <begin position="195"/>
        <end position="417"/>
    </location>
</feature>
<name>A0A4R1J7T6_9GAMM</name>
<comment type="caution">
    <text evidence="17">The sequence shown here is derived from an EMBL/GenBank/DDBJ whole genome shotgun (WGS) entry which is preliminary data.</text>
</comment>
<evidence type="ECO:0000313" key="17">
    <source>
        <dbReference type="EMBL" id="TCK46411.1"/>
    </source>
</evidence>
<dbReference type="InterPro" id="IPR000700">
    <property type="entry name" value="PAS-assoc_C"/>
</dbReference>
<dbReference type="InterPro" id="IPR003661">
    <property type="entry name" value="HisK_dim/P_dom"/>
</dbReference>
<keyword evidence="18" id="KW-1185">Reference proteome</keyword>
<evidence type="ECO:0000256" key="10">
    <source>
        <dbReference type="ARBA" id="ARBA00023012"/>
    </source>
</evidence>
<evidence type="ECO:0000259" key="15">
    <source>
        <dbReference type="PROSITE" id="PS50110"/>
    </source>
</evidence>
<keyword evidence="6" id="KW-0812">Transmembrane</keyword>
<dbReference type="Gene3D" id="3.30.565.10">
    <property type="entry name" value="Histidine kinase-like ATPase, C-terminal domain"/>
    <property type="match status" value="1"/>
</dbReference>
<dbReference type="GO" id="GO:0005886">
    <property type="term" value="C:plasma membrane"/>
    <property type="evidence" value="ECO:0007669"/>
    <property type="project" value="UniProtKB-SubCell"/>
</dbReference>
<evidence type="ECO:0000256" key="7">
    <source>
        <dbReference type="ARBA" id="ARBA00022741"/>
    </source>
</evidence>
<dbReference type="OrthoDB" id="9810730at2"/>
<dbReference type="Pfam" id="PF01627">
    <property type="entry name" value="Hpt"/>
    <property type="match status" value="1"/>
</dbReference>
<evidence type="ECO:0000256" key="6">
    <source>
        <dbReference type="ARBA" id="ARBA00022692"/>
    </source>
</evidence>
<proteinExistence type="predicted"/>
<evidence type="ECO:0000313" key="18">
    <source>
        <dbReference type="Proteomes" id="UP000295565"/>
    </source>
</evidence>
<feature type="modified residue" description="4-aspartylphosphate" evidence="12">
    <location>
        <position position="488"/>
    </location>
</feature>
<dbReference type="Pfam" id="PF08448">
    <property type="entry name" value="PAS_4"/>
    <property type="match status" value="1"/>
</dbReference>
<dbReference type="EC" id="2.7.13.3" evidence="3"/>
<sequence>MQLFSQRDEQHQRVMRECFESLWQHSADFMFVMAVEPNGEFTLYDNNPASRKVMGLPMDTCVDHFNIRDLWDDEIVEGLYASYQQAIDAHKPVSFEQYATRGEDNAIFANTLLVPIYDKDDNPIFVCGVSRDISDRKAMEQMTLDANEKLQEYSQALENINKNLDDKVRERTCELEQTAQELEAALETKSSFVARMSHEIRTPINAVLGFCNLLNKTSLDDMQRDYIAKILDSGEVLLRQVNDILDFSKLEADSVSIENIEFELEPTIHQAININSLNADTKDLEIVLSLDSSVPQKLIGDPVRIKQILINLVNNAVKFTDSGYVSVNISAKPTGNCDKVLLEIDVQDTGIGITQEQQQRLFHSFSQADDSITRRFGGSGLGLVISRKYAQLMGGELSCKSTPGEGSCFHVSLPLGLVQNQSDSERHGSGDGFRVLVVDDLPISRQVLKTMLGELGYQVEVATDGYEAVEYVNQAFDIRQPFDVILLDWKMPRMDGIETSEQIHSRFQEQTPPILMISAYERQKMQAYCNDGLISSFIEKPVSPSSLFDAVESLLSRHLRMTKNTDPKVKQKDLSAYRLLLVEDNPINQQVAQGYLEDTHIHVDIANNGEQAIEFLSKNDVDIVLMDIQMPYMDGLTATQKLRQELGFDKPIIAMTAHVSDSAISECLHSGMDAHVGKPIDSVELFSVLLRYLASDNDLSHFKDHQEKGPLTHPQLCEALSQIQELNLQEAMSRIGGRNELYFSLLETFYSQYRHRHFIEQLQTATPEELRNFVHALKSNAAYIGAYELVNRCLELESELLDGEVQPQGLTLFESLEKLLVKLDPLLEHYLTEQSINSVNAFKQHLSQLEGQLRTADFAFEKTLKKLTSFVTRRDDLNRLQQIQNAVEEIELETAAKLVAQWRSAID</sequence>
<evidence type="ECO:0000256" key="8">
    <source>
        <dbReference type="ARBA" id="ARBA00022840"/>
    </source>
</evidence>
<dbReference type="Pfam" id="PF00072">
    <property type="entry name" value="Response_reg"/>
    <property type="match status" value="2"/>
</dbReference>
<evidence type="ECO:0000259" key="16">
    <source>
        <dbReference type="PROSITE" id="PS50113"/>
    </source>
</evidence>
<comment type="subcellular location">
    <subcellularLocation>
        <location evidence="2">Cell membrane</location>
        <topology evidence="2">Multi-pass membrane protein</topology>
    </subcellularLocation>
</comment>
<gene>
    <name evidence="17" type="ORF">EV690_3690</name>
</gene>
<feature type="domain" description="Response regulatory" evidence="15">
    <location>
        <begin position="578"/>
        <end position="693"/>
    </location>
</feature>
<dbReference type="Proteomes" id="UP000295565">
    <property type="component" value="Unassembled WGS sequence"/>
</dbReference>
<feature type="domain" description="PAC" evidence="16">
    <location>
        <begin position="93"/>
        <end position="145"/>
    </location>
</feature>
<dbReference type="InterPro" id="IPR004358">
    <property type="entry name" value="Sig_transdc_His_kin-like_C"/>
</dbReference>
<dbReference type="GO" id="GO:0005524">
    <property type="term" value="F:ATP binding"/>
    <property type="evidence" value="ECO:0007669"/>
    <property type="project" value="UniProtKB-KW"/>
</dbReference>
<evidence type="ECO:0000259" key="14">
    <source>
        <dbReference type="PROSITE" id="PS50109"/>
    </source>
</evidence>
<feature type="coiled-coil region" evidence="13">
    <location>
        <begin position="139"/>
        <end position="181"/>
    </location>
</feature>
<evidence type="ECO:0000256" key="11">
    <source>
        <dbReference type="ARBA" id="ARBA00023136"/>
    </source>
</evidence>
<evidence type="ECO:0000256" key="1">
    <source>
        <dbReference type="ARBA" id="ARBA00000085"/>
    </source>
</evidence>
<dbReference type="Gene3D" id="1.20.120.160">
    <property type="entry name" value="HPT domain"/>
    <property type="match status" value="1"/>
</dbReference>
<dbReference type="PANTHER" id="PTHR45339">
    <property type="entry name" value="HYBRID SIGNAL TRANSDUCTION HISTIDINE KINASE J"/>
    <property type="match status" value="1"/>
</dbReference>
<dbReference type="AlphaFoldDB" id="A0A4R1J7T6"/>
<dbReference type="SMART" id="SM00388">
    <property type="entry name" value="HisKA"/>
    <property type="match status" value="1"/>
</dbReference>
<comment type="catalytic activity">
    <reaction evidence="1">
        <text>ATP + protein L-histidine = ADP + protein N-phospho-L-histidine.</text>
        <dbReference type="EC" id="2.7.13.3"/>
    </reaction>
</comment>
<dbReference type="InterPro" id="IPR001789">
    <property type="entry name" value="Sig_transdc_resp-reg_receiver"/>
</dbReference>
<dbReference type="InterPro" id="IPR000014">
    <property type="entry name" value="PAS"/>
</dbReference>
<dbReference type="InterPro" id="IPR035965">
    <property type="entry name" value="PAS-like_dom_sf"/>
</dbReference>
<evidence type="ECO:0000256" key="13">
    <source>
        <dbReference type="SAM" id="Coils"/>
    </source>
</evidence>
<dbReference type="PRINTS" id="PR00344">
    <property type="entry name" value="BCTRLSENSOR"/>
</dbReference>
<dbReference type="PANTHER" id="PTHR45339:SF1">
    <property type="entry name" value="HYBRID SIGNAL TRANSDUCTION HISTIDINE KINASE J"/>
    <property type="match status" value="1"/>
</dbReference>
<evidence type="ECO:0000256" key="5">
    <source>
        <dbReference type="ARBA" id="ARBA00022553"/>
    </source>
</evidence>
<evidence type="ECO:0000256" key="9">
    <source>
        <dbReference type="ARBA" id="ARBA00022989"/>
    </source>
</evidence>
<organism evidence="17 18">
    <name type="scientific">Celerinatantimonas diazotrophica</name>
    <dbReference type="NCBI Taxonomy" id="412034"/>
    <lineage>
        <taxon>Bacteria</taxon>
        <taxon>Pseudomonadati</taxon>
        <taxon>Pseudomonadota</taxon>
        <taxon>Gammaproteobacteria</taxon>
        <taxon>Celerinatantimonadaceae</taxon>
        <taxon>Celerinatantimonas</taxon>
    </lineage>
</organism>
<dbReference type="InterPro" id="IPR013656">
    <property type="entry name" value="PAS_4"/>
</dbReference>
<dbReference type="SUPFAM" id="SSF47226">
    <property type="entry name" value="Histidine-containing phosphotransfer domain, HPT domain"/>
    <property type="match status" value="1"/>
</dbReference>
<dbReference type="PROSITE" id="PS50113">
    <property type="entry name" value="PAC"/>
    <property type="match status" value="1"/>
</dbReference>
<dbReference type="InterPro" id="IPR036890">
    <property type="entry name" value="HATPase_C_sf"/>
</dbReference>
<keyword evidence="8" id="KW-0067">ATP-binding</keyword>